<evidence type="ECO:0008006" key="3">
    <source>
        <dbReference type="Google" id="ProtNLM"/>
    </source>
</evidence>
<gene>
    <name evidence="1" type="ORF">Kpol_1013p81</name>
</gene>
<proteinExistence type="predicted"/>
<protein>
    <recommendedName>
        <fullName evidence="3">PX domain-containing protein</fullName>
    </recommendedName>
</protein>
<dbReference type="OrthoDB" id="4064232at2759"/>
<dbReference type="Gene3D" id="3.30.1520.10">
    <property type="entry name" value="Phox-like domain"/>
    <property type="match status" value="1"/>
</dbReference>
<dbReference type="PhylomeDB" id="A7THC5"/>
<dbReference type="RefSeq" id="XP_001646264.1">
    <property type="nucleotide sequence ID" value="XM_001646214.1"/>
</dbReference>
<dbReference type="SUPFAM" id="SSF64268">
    <property type="entry name" value="PX domain"/>
    <property type="match status" value="1"/>
</dbReference>
<dbReference type="InterPro" id="IPR036871">
    <property type="entry name" value="PX_dom_sf"/>
</dbReference>
<dbReference type="EMBL" id="DS480390">
    <property type="protein sequence ID" value="EDO18406.1"/>
    <property type="molecule type" value="Genomic_DNA"/>
</dbReference>
<dbReference type="GeneID" id="5546692"/>
<dbReference type="GO" id="GO:0035091">
    <property type="term" value="F:phosphatidylinositol binding"/>
    <property type="evidence" value="ECO:0007669"/>
    <property type="project" value="InterPro"/>
</dbReference>
<evidence type="ECO:0000313" key="2">
    <source>
        <dbReference type="Proteomes" id="UP000000267"/>
    </source>
</evidence>
<keyword evidence="2" id="KW-1185">Reference proteome</keyword>
<dbReference type="eggNOG" id="ENOG502S1BA">
    <property type="taxonomic scope" value="Eukaryota"/>
</dbReference>
<accession>A7THC5</accession>
<sequence>MSLFYKRKLSVAIHGSQDTSVTPENGNQNKIKRSISLPIKKTKTKPKNDITLSIKRNKHDFEFFTVKFDYIPKDLDESNDDNKKEEYQHLKVVRNELVQFISLQKDGLCLVKSISSIGMGLVPFHYLVPTEQVKDICSDEVKLEKAKSQIAPLPPTTPSTINSKSFYLASISRSVSKSIPIPLTTDADIYLNSIESCEILKIEIVNNRLLYTIFLRDVMKKKFITKRYYESFYNLLSKIIKYSKGEVSLPSLPIPFSCRNDMPSQYIPTDERLPAMNNFLADLVSSIKESSSPHLHQILHLWLLKDEIDLVNSVTIDIKVVHGTKSYEFKCNENDIDRLEKLKEVVKLKINKLSDNYKLKAKLDGWYIVHLSDEDTYRSVFGRTWQSKELDLEIL</sequence>
<dbReference type="KEGG" id="vpo:Kpol_1013p81"/>
<evidence type="ECO:0000313" key="1">
    <source>
        <dbReference type="EMBL" id="EDO18406.1"/>
    </source>
</evidence>
<organism evidence="2">
    <name type="scientific">Vanderwaltozyma polyspora (strain ATCC 22028 / DSM 70294 / BCRC 21397 / CBS 2163 / NBRC 10782 / NRRL Y-8283 / UCD 57-17)</name>
    <name type="common">Kluyveromyces polysporus</name>
    <dbReference type="NCBI Taxonomy" id="436907"/>
    <lineage>
        <taxon>Eukaryota</taxon>
        <taxon>Fungi</taxon>
        <taxon>Dikarya</taxon>
        <taxon>Ascomycota</taxon>
        <taxon>Saccharomycotina</taxon>
        <taxon>Saccharomycetes</taxon>
        <taxon>Saccharomycetales</taxon>
        <taxon>Saccharomycetaceae</taxon>
        <taxon>Vanderwaltozyma</taxon>
    </lineage>
</organism>
<dbReference type="InParanoid" id="A7THC5"/>
<name>A7THC5_VANPO</name>
<dbReference type="HOGENOM" id="CLU_060177_0_0_1"/>
<dbReference type="OMA" id="THKEYTS"/>
<reference evidence="1 2" key="1">
    <citation type="journal article" date="2007" name="Proc. Natl. Acad. Sci. U.S.A.">
        <title>Independent sorting-out of thousands of duplicated gene pairs in two yeast species descended from a whole-genome duplication.</title>
        <authorList>
            <person name="Scannell D.R."/>
            <person name="Frank A.C."/>
            <person name="Conant G.C."/>
            <person name="Byrne K.P."/>
            <person name="Woolfit M."/>
            <person name="Wolfe K.H."/>
        </authorList>
    </citation>
    <scope>NUCLEOTIDE SEQUENCE [LARGE SCALE GENOMIC DNA]</scope>
    <source>
        <strain evidence="2">ATCC 22028 / DSM 70294 / BCRC 21397 / CBS 2163 / NBRC 10782 / NRRL Y-8283 / UCD 57-17</strain>
    </source>
</reference>
<dbReference type="Proteomes" id="UP000000267">
    <property type="component" value="Unassembled WGS sequence"/>
</dbReference>
<dbReference type="AlphaFoldDB" id="A7THC5"/>